<proteinExistence type="predicted"/>
<evidence type="ECO:0000313" key="6">
    <source>
        <dbReference type="Proteomes" id="UP000663829"/>
    </source>
</evidence>
<organism evidence="3 6">
    <name type="scientific">Didymodactylos carnosus</name>
    <dbReference type="NCBI Taxonomy" id="1234261"/>
    <lineage>
        <taxon>Eukaryota</taxon>
        <taxon>Metazoa</taxon>
        <taxon>Spiralia</taxon>
        <taxon>Gnathifera</taxon>
        <taxon>Rotifera</taxon>
        <taxon>Eurotatoria</taxon>
        <taxon>Bdelloidea</taxon>
        <taxon>Philodinida</taxon>
        <taxon>Philodinidae</taxon>
        <taxon>Didymodactylos</taxon>
    </lineage>
</organism>
<evidence type="ECO:0000313" key="5">
    <source>
        <dbReference type="EMBL" id="CAF4061788.1"/>
    </source>
</evidence>
<dbReference type="Proteomes" id="UP000681722">
    <property type="component" value="Unassembled WGS sequence"/>
</dbReference>
<name>A0A815BMS7_9BILA</name>
<dbReference type="SMART" id="SM00028">
    <property type="entry name" value="TPR"/>
    <property type="match status" value="4"/>
</dbReference>
<reference evidence="3" key="1">
    <citation type="submission" date="2021-02" db="EMBL/GenBank/DDBJ databases">
        <authorList>
            <person name="Nowell W R."/>
        </authorList>
    </citation>
    <scope>NUCLEOTIDE SEQUENCE</scope>
</reference>
<evidence type="ECO:0008006" key="7">
    <source>
        <dbReference type="Google" id="ProtNLM"/>
    </source>
</evidence>
<protein>
    <recommendedName>
        <fullName evidence="7">Tetratricopeptide repeat protein</fullName>
    </recommendedName>
</protein>
<dbReference type="EMBL" id="CAJOBC010024080">
    <property type="protein sequence ID" value="CAF4061788.1"/>
    <property type="molecule type" value="Genomic_DNA"/>
</dbReference>
<dbReference type="Proteomes" id="UP000677228">
    <property type="component" value="Unassembled WGS sequence"/>
</dbReference>
<dbReference type="Proteomes" id="UP000663829">
    <property type="component" value="Unassembled WGS sequence"/>
</dbReference>
<dbReference type="AlphaFoldDB" id="A0A815BMS7"/>
<dbReference type="EMBL" id="CAJNOQ010011270">
    <property type="protein sequence ID" value="CAF1272480.1"/>
    <property type="molecule type" value="Genomic_DNA"/>
</dbReference>
<dbReference type="OrthoDB" id="5986190at2759"/>
<dbReference type="InterPro" id="IPR019734">
    <property type="entry name" value="TPR_rpt"/>
</dbReference>
<evidence type="ECO:0000313" key="4">
    <source>
        <dbReference type="EMBL" id="CAF3980498.1"/>
    </source>
</evidence>
<sequence>MKLSKNVSQQETIETTEVNESIGYSFIQKYQDNLAYEYYYKALEIYNKYLLMDVQNIKMKTENILSTLHRIREESFLLIEKLKITLLKLKTDKSDKDKCLKYLIAVKYYKKITKVQISINPNDKIILTKLYILIIHCYARTEQNDIIVEQINEALNNDIDVTLFENIDTSYLFKIIVKDYFKKYDYQLATEYFIKTLTLKENAISDNEFEISYLYFQTGECFRKLKNYSLVIEYFKKALKVYETVIPNNKTIYYLLHTGVGDCYSTIKDYYMTIKHYTQGFIIQIKIIPYNRNDIINL</sequence>
<keyword evidence="1" id="KW-0802">TPR repeat</keyword>
<keyword evidence="6" id="KW-1185">Reference proteome</keyword>
<evidence type="ECO:0000313" key="3">
    <source>
        <dbReference type="EMBL" id="CAF1272480.1"/>
    </source>
</evidence>
<dbReference type="EMBL" id="CAJOBA010034222">
    <property type="protein sequence ID" value="CAF3980498.1"/>
    <property type="molecule type" value="Genomic_DNA"/>
</dbReference>
<dbReference type="SUPFAM" id="SSF48452">
    <property type="entry name" value="TPR-like"/>
    <property type="match status" value="1"/>
</dbReference>
<evidence type="ECO:0000313" key="2">
    <source>
        <dbReference type="EMBL" id="CAF1169040.1"/>
    </source>
</evidence>
<comment type="caution">
    <text evidence="3">The sequence shown here is derived from an EMBL/GenBank/DDBJ whole genome shotgun (WGS) entry which is preliminary data.</text>
</comment>
<gene>
    <name evidence="3" type="ORF">GPM918_LOCUS27150</name>
    <name evidence="2" type="ORF">OVA965_LOCUS22474</name>
    <name evidence="5" type="ORF">SRO942_LOCUS27430</name>
    <name evidence="4" type="ORF">TMI583_LOCUS23188</name>
</gene>
<dbReference type="EMBL" id="CAJNOK010012699">
    <property type="protein sequence ID" value="CAF1169040.1"/>
    <property type="molecule type" value="Genomic_DNA"/>
</dbReference>
<dbReference type="PROSITE" id="PS50005">
    <property type="entry name" value="TPR"/>
    <property type="match status" value="1"/>
</dbReference>
<feature type="repeat" description="TPR" evidence="1">
    <location>
        <begin position="212"/>
        <end position="245"/>
    </location>
</feature>
<accession>A0A815BMS7</accession>
<dbReference type="Gene3D" id="1.25.40.10">
    <property type="entry name" value="Tetratricopeptide repeat domain"/>
    <property type="match status" value="1"/>
</dbReference>
<evidence type="ECO:0000256" key="1">
    <source>
        <dbReference type="PROSITE-ProRule" id="PRU00339"/>
    </source>
</evidence>
<dbReference type="InterPro" id="IPR011990">
    <property type="entry name" value="TPR-like_helical_dom_sf"/>
</dbReference>
<dbReference type="Proteomes" id="UP000682733">
    <property type="component" value="Unassembled WGS sequence"/>
</dbReference>